<proteinExistence type="predicted"/>
<keyword evidence="2" id="KW-1185">Reference proteome</keyword>
<dbReference type="EMBL" id="LMAR01000044">
    <property type="protein sequence ID" value="KQK30008.1"/>
    <property type="molecule type" value="Genomic_DNA"/>
</dbReference>
<evidence type="ECO:0000313" key="2">
    <source>
        <dbReference type="Proteomes" id="UP000051562"/>
    </source>
</evidence>
<organism evidence="1 2">
    <name type="scientific">Bosea thiooxidans</name>
    <dbReference type="NCBI Taxonomy" id="53254"/>
    <lineage>
        <taxon>Bacteria</taxon>
        <taxon>Pseudomonadati</taxon>
        <taxon>Pseudomonadota</taxon>
        <taxon>Alphaproteobacteria</taxon>
        <taxon>Hyphomicrobiales</taxon>
        <taxon>Boseaceae</taxon>
        <taxon>Bosea</taxon>
    </lineage>
</organism>
<name>A0A0Q3I559_9HYPH</name>
<comment type="caution">
    <text evidence="1">The sequence shown here is derived from an EMBL/GenBank/DDBJ whole genome shotgun (WGS) entry which is preliminary data.</text>
</comment>
<dbReference type="RefSeq" id="WP_055728808.1">
    <property type="nucleotide sequence ID" value="NZ_LMAR01000044.1"/>
</dbReference>
<dbReference type="AlphaFoldDB" id="A0A0Q3I559"/>
<evidence type="ECO:0000313" key="1">
    <source>
        <dbReference type="EMBL" id="KQK30008.1"/>
    </source>
</evidence>
<gene>
    <name evidence="1" type="ORF">ARD30_16305</name>
</gene>
<sequence length="108" mass="11950">MPTIPSTSSDSVQCHAPDYEKLGYAYGIDQARFLNASCGHRAIELFDDWRAAEQAAVVRRLEFLHASGASIEQLADFTFAANAGMKAEFARDPVLCALLERFVQPTFH</sequence>
<reference evidence="1 2" key="1">
    <citation type="submission" date="2015-10" db="EMBL/GenBank/DDBJ databases">
        <title>Draft genome of Bosea thiooxidans.</title>
        <authorList>
            <person name="Wang X."/>
        </authorList>
    </citation>
    <scope>NUCLEOTIDE SEQUENCE [LARGE SCALE GENOMIC DNA]</scope>
    <source>
        <strain evidence="1 2">CGMCC 9174</strain>
    </source>
</reference>
<dbReference type="Proteomes" id="UP000051562">
    <property type="component" value="Unassembled WGS sequence"/>
</dbReference>
<protein>
    <submittedName>
        <fullName evidence="1">Uncharacterized protein</fullName>
    </submittedName>
</protein>
<accession>A0A0Q3I559</accession>